<dbReference type="InterPro" id="IPR041881">
    <property type="entry name" value="PqqD_sf"/>
</dbReference>
<comment type="pathway">
    <text evidence="1">Cofactor biosynthesis; pyrroloquinoline quinone biosynthesis.</text>
</comment>
<accession>A0A2W5KR67</accession>
<comment type="caution">
    <text evidence="4">The sequence shown here is derived from an EMBL/GenBank/DDBJ whole genome shotgun (WGS) entry which is preliminary data.</text>
</comment>
<evidence type="ECO:0000313" key="5">
    <source>
        <dbReference type="Proteomes" id="UP000249577"/>
    </source>
</evidence>
<gene>
    <name evidence="4" type="primary">pqqD</name>
    <name evidence="4" type="ORF">DI565_04055</name>
</gene>
<dbReference type="Proteomes" id="UP000249577">
    <property type="component" value="Unassembled WGS sequence"/>
</dbReference>
<dbReference type="InterPro" id="IPR022479">
    <property type="entry name" value="PqqD_bac"/>
</dbReference>
<dbReference type="UniPathway" id="UPA00539"/>
<name>A0A2W5KR67_ANCNO</name>
<evidence type="ECO:0000313" key="4">
    <source>
        <dbReference type="EMBL" id="PZQ17908.1"/>
    </source>
</evidence>
<evidence type="ECO:0000256" key="2">
    <source>
        <dbReference type="ARBA" id="ARBA00011741"/>
    </source>
</evidence>
<protein>
    <submittedName>
        <fullName evidence="4">Pyrroloquinoline quinone biosynthesis peptide chaperone PqqD</fullName>
    </submittedName>
</protein>
<dbReference type="NCBIfam" id="TIGR03859">
    <property type="entry name" value="PQQ_PqqD"/>
    <property type="match status" value="1"/>
</dbReference>
<dbReference type="AlphaFoldDB" id="A0A2W5KR67"/>
<evidence type="ECO:0000256" key="3">
    <source>
        <dbReference type="ARBA" id="ARBA00022905"/>
    </source>
</evidence>
<proteinExistence type="predicted"/>
<dbReference type="GO" id="GO:0018189">
    <property type="term" value="P:pyrroloquinoline quinone biosynthetic process"/>
    <property type="evidence" value="ECO:0007669"/>
    <property type="project" value="UniProtKB-UniPathway"/>
</dbReference>
<dbReference type="Pfam" id="PF05402">
    <property type="entry name" value="PqqD"/>
    <property type="match status" value="1"/>
</dbReference>
<dbReference type="GO" id="GO:0048038">
    <property type="term" value="F:quinone binding"/>
    <property type="evidence" value="ECO:0007669"/>
    <property type="project" value="InterPro"/>
</dbReference>
<dbReference type="EMBL" id="QFPN01000002">
    <property type="protein sequence ID" value="PZQ17908.1"/>
    <property type="molecule type" value="Genomic_DNA"/>
</dbReference>
<dbReference type="InterPro" id="IPR008792">
    <property type="entry name" value="PQQD"/>
</dbReference>
<sequence>MSDVSSEATPKLPRGVRLRHDDVRKEWLLLAPERVLRPDPVAVTVLELCDGARTVEGIVDELVQRYAAPREQIEADVKKMLRDLADKRVLDLA</sequence>
<reference evidence="4 5" key="1">
    <citation type="submission" date="2017-08" db="EMBL/GenBank/DDBJ databases">
        <title>Infants hospitalized years apart are colonized by the same room-sourced microbial strains.</title>
        <authorList>
            <person name="Brooks B."/>
            <person name="Olm M.R."/>
            <person name="Firek B.A."/>
            <person name="Baker R."/>
            <person name="Thomas B.C."/>
            <person name="Morowitz M.J."/>
            <person name="Banfield J.F."/>
        </authorList>
    </citation>
    <scope>NUCLEOTIDE SEQUENCE [LARGE SCALE GENOMIC DNA]</scope>
    <source>
        <strain evidence="4">S2_005_003_R2_43</strain>
    </source>
</reference>
<keyword evidence="3" id="KW-0884">PQQ biosynthesis</keyword>
<evidence type="ECO:0000256" key="1">
    <source>
        <dbReference type="ARBA" id="ARBA00004886"/>
    </source>
</evidence>
<dbReference type="Gene3D" id="1.10.10.1150">
    <property type="entry name" value="Coenzyme PQQ synthesis protein D (PqqD)"/>
    <property type="match status" value="1"/>
</dbReference>
<organism evidence="4 5">
    <name type="scientific">Ancylobacter novellus</name>
    <name type="common">Thiobacillus novellus</name>
    <dbReference type="NCBI Taxonomy" id="921"/>
    <lineage>
        <taxon>Bacteria</taxon>
        <taxon>Pseudomonadati</taxon>
        <taxon>Pseudomonadota</taxon>
        <taxon>Alphaproteobacteria</taxon>
        <taxon>Hyphomicrobiales</taxon>
        <taxon>Xanthobacteraceae</taxon>
        <taxon>Ancylobacter</taxon>
    </lineage>
</organism>
<comment type="subunit">
    <text evidence="2">Monomer. Interacts with PqqE.</text>
</comment>